<dbReference type="RefSeq" id="WP_106162814.1">
    <property type="nucleotide sequence ID" value="NZ_PVUF01000003.1"/>
</dbReference>
<dbReference type="Pfam" id="PF14022">
    <property type="entry name" value="DUF4238"/>
    <property type="match status" value="1"/>
</dbReference>
<dbReference type="Proteomes" id="UP000237718">
    <property type="component" value="Unassembled WGS sequence"/>
</dbReference>
<proteinExistence type="predicted"/>
<evidence type="ECO:0000313" key="2">
    <source>
        <dbReference type="Proteomes" id="UP000237718"/>
    </source>
</evidence>
<dbReference type="AlphaFoldDB" id="A0A2T1AJI8"/>
<organism evidence="1 2">
    <name type="scientific">Tritonibacter scottomollicae</name>
    <name type="common">Epibacterium scottomollicae</name>
    <dbReference type="NCBI Taxonomy" id="483013"/>
    <lineage>
        <taxon>Bacteria</taxon>
        <taxon>Pseudomonadati</taxon>
        <taxon>Pseudomonadota</taxon>
        <taxon>Alphaproteobacteria</taxon>
        <taxon>Rhodobacterales</taxon>
        <taxon>Paracoccaceae</taxon>
        <taxon>Tritonibacter</taxon>
    </lineage>
</organism>
<gene>
    <name evidence="1" type="ORF">CLV89_10386</name>
</gene>
<dbReference type="EMBL" id="PVUF01000003">
    <property type="protein sequence ID" value="PRZ48775.1"/>
    <property type="molecule type" value="Genomic_DNA"/>
</dbReference>
<name>A0A2T1AJI8_TRISK</name>
<evidence type="ECO:0000313" key="1">
    <source>
        <dbReference type="EMBL" id="PRZ48775.1"/>
    </source>
</evidence>
<reference evidence="1 2" key="1">
    <citation type="submission" date="2018-03" db="EMBL/GenBank/DDBJ databases">
        <title>Genomic Encyclopedia of Archaeal and Bacterial Type Strains, Phase II (KMG-II): from individual species to whole genera.</title>
        <authorList>
            <person name="Goeker M."/>
        </authorList>
    </citation>
    <scope>NUCLEOTIDE SEQUENCE [LARGE SCALE GENOMIC DNA]</scope>
    <source>
        <strain evidence="1 2">DSM 25328</strain>
    </source>
</reference>
<dbReference type="InterPro" id="IPR025332">
    <property type="entry name" value="DUF4238"/>
</dbReference>
<dbReference type="OrthoDB" id="7846368at2"/>
<sequence length="316" mass="35530">MSVPDRHHILAETYQKQFIAEGKCVWVHDKEEGKQFPTQPKNSTVRTGFNTALLPDGSFDKASMETFFSTLETEYAQIITQFRSGFQTSKRIGYAIAFMQFQAARSPLVRRFMTDLLLQLTPDDERLLKVLQVENVGIELLRRARAGDVDAKTKIGLHSTKHIVDGVSNALKGLWYRPIRLCSPMPLVTSDNPVIYFSVKRQNGKVQTGLPFEGSRVLCFFPMAKDILLFGDTERPPLDKLMNDRPSQISNSIALVKRLNAVSAINAERSIVAPSETSLKRTMSSIAKKTASVSTLLEMYNQLAKAALYVTSEHWK</sequence>
<protein>
    <submittedName>
        <fullName evidence="1">Uncharacterized protein DUF4238</fullName>
    </submittedName>
</protein>
<accession>A0A2T1AJI8</accession>
<comment type="caution">
    <text evidence="1">The sequence shown here is derived from an EMBL/GenBank/DDBJ whole genome shotgun (WGS) entry which is preliminary data.</text>
</comment>